<gene>
    <name evidence="1" type="ORF">GHC57_15945</name>
</gene>
<protein>
    <submittedName>
        <fullName evidence="1">Methyltransferase domain-containing protein</fullName>
    </submittedName>
</protein>
<evidence type="ECO:0000313" key="1">
    <source>
        <dbReference type="EMBL" id="MQX38013.1"/>
    </source>
</evidence>
<dbReference type="Pfam" id="PF13489">
    <property type="entry name" value="Methyltransf_23"/>
    <property type="match status" value="1"/>
</dbReference>
<dbReference type="PANTHER" id="PTHR43591">
    <property type="entry name" value="METHYLTRANSFERASE"/>
    <property type="match status" value="1"/>
</dbReference>
<dbReference type="GO" id="GO:0008168">
    <property type="term" value="F:methyltransferase activity"/>
    <property type="evidence" value="ECO:0007669"/>
    <property type="project" value="UniProtKB-KW"/>
</dbReference>
<evidence type="ECO:0000313" key="2">
    <source>
        <dbReference type="Proteomes" id="UP000434582"/>
    </source>
</evidence>
<sequence>MLTIENGIASGRGLDDFAYIEGRGALGRQAMRLTRWLRAVHAGRFLPEGLEAEGRHLDIGCGDGYFLRRSPAAHRYGLDRKLGDRAEDGLPFPDGSLDVVTMLAVIEHIADPEPVLAEIHRVLVPGGRFILTTPRRAAEWVIALYARDIGEEHERYYTAESLRALAGDRFDFAGSRAFCAGLNQAFCLVKRSGTP</sequence>
<name>A0A7X1ZGR4_9PROT</name>
<comment type="caution">
    <text evidence="1">The sequence shown here is derived from an EMBL/GenBank/DDBJ whole genome shotgun (WGS) entry which is preliminary data.</text>
</comment>
<dbReference type="Gene3D" id="3.40.50.150">
    <property type="entry name" value="Vaccinia Virus protein VP39"/>
    <property type="match status" value="1"/>
</dbReference>
<dbReference type="EMBL" id="WIVE01000066">
    <property type="protein sequence ID" value="MQX38013.1"/>
    <property type="molecule type" value="Genomic_DNA"/>
</dbReference>
<dbReference type="AlphaFoldDB" id="A0A7X1ZGR4"/>
<keyword evidence="1" id="KW-0489">Methyltransferase</keyword>
<dbReference type="Proteomes" id="UP000434582">
    <property type="component" value="Unassembled WGS sequence"/>
</dbReference>
<dbReference type="CDD" id="cd02440">
    <property type="entry name" value="AdoMet_MTases"/>
    <property type="match status" value="1"/>
</dbReference>
<keyword evidence="2" id="KW-1185">Reference proteome</keyword>
<reference evidence="1 2" key="1">
    <citation type="submission" date="2019-10" db="EMBL/GenBank/DDBJ databases">
        <title>Draft whole-genome sequence of the purple nonsulfur photosynthetic bacterium Roseospira navarrensis DSM 15114.</title>
        <authorList>
            <person name="Kyndt J.A."/>
            <person name="Meyer T.E."/>
        </authorList>
    </citation>
    <scope>NUCLEOTIDE SEQUENCE [LARGE SCALE GENOMIC DNA]</scope>
    <source>
        <strain evidence="1 2">DSM 15114</strain>
    </source>
</reference>
<dbReference type="SUPFAM" id="SSF53335">
    <property type="entry name" value="S-adenosyl-L-methionine-dependent methyltransferases"/>
    <property type="match status" value="1"/>
</dbReference>
<dbReference type="RefSeq" id="WP_153346049.1">
    <property type="nucleotide sequence ID" value="NZ_WIVE01000066.1"/>
</dbReference>
<accession>A0A7X1ZGR4</accession>
<dbReference type="OrthoDB" id="9777830at2"/>
<dbReference type="GO" id="GO:0032259">
    <property type="term" value="P:methylation"/>
    <property type="evidence" value="ECO:0007669"/>
    <property type="project" value="UniProtKB-KW"/>
</dbReference>
<proteinExistence type="predicted"/>
<organism evidence="1 2">
    <name type="scientific">Roseospira navarrensis</name>
    <dbReference type="NCBI Taxonomy" id="140058"/>
    <lineage>
        <taxon>Bacteria</taxon>
        <taxon>Pseudomonadati</taxon>
        <taxon>Pseudomonadota</taxon>
        <taxon>Alphaproteobacteria</taxon>
        <taxon>Rhodospirillales</taxon>
        <taxon>Rhodospirillaceae</taxon>
        <taxon>Roseospira</taxon>
    </lineage>
</organism>
<keyword evidence="1" id="KW-0808">Transferase</keyword>
<dbReference type="InterPro" id="IPR029063">
    <property type="entry name" value="SAM-dependent_MTases_sf"/>
</dbReference>